<dbReference type="InterPro" id="IPR017884">
    <property type="entry name" value="SANT_dom"/>
</dbReference>
<feature type="region of interest" description="Disordered" evidence="6">
    <location>
        <begin position="690"/>
        <end position="730"/>
    </location>
</feature>
<evidence type="ECO:0000259" key="9">
    <source>
        <dbReference type="PROSITE" id="PS51293"/>
    </source>
</evidence>
<dbReference type="Proteomes" id="UP000681722">
    <property type="component" value="Unassembled WGS sequence"/>
</dbReference>
<dbReference type="PROSITE" id="PS00028">
    <property type="entry name" value="ZINC_FINGER_C2H2_1"/>
    <property type="match status" value="5"/>
</dbReference>
<comment type="subcellular location">
    <subcellularLocation>
        <location evidence="1">Nucleus</location>
    </subcellularLocation>
</comment>
<feature type="compositionally biased region" description="Polar residues" evidence="6">
    <location>
        <begin position="1155"/>
        <end position="1168"/>
    </location>
</feature>
<dbReference type="Gene3D" id="1.10.10.60">
    <property type="entry name" value="Homeodomain-like"/>
    <property type="match status" value="1"/>
</dbReference>
<feature type="compositionally biased region" description="Polar residues" evidence="6">
    <location>
        <begin position="1364"/>
        <end position="1384"/>
    </location>
</feature>
<evidence type="ECO:0000256" key="6">
    <source>
        <dbReference type="SAM" id="MobiDB-lite"/>
    </source>
</evidence>
<dbReference type="GO" id="GO:0006357">
    <property type="term" value="P:regulation of transcription by RNA polymerase II"/>
    <property type="evidence" value="ECO:0007669"/>
    <property type="project" value="TreeGrafter"/>
</dbReference>
<feature type="compositionally biased region" description="Polar residues" evidence="6">
    <location>
        <begin position="336"/>
        <end position="347"/>
    </location>
</feature>
<evidence type="ECO:0000256" key="2">
    <source>
        <dbReference type="ARBA" id="ARBA00023015"/>
    </source>
</evidence>
<evidence type="ECO:0000256" key="4">
    <source>
        <dbReference type="ARBA" id="ARBA00023242"/>
    </source>
</evidence>
<dbReference type="EMBL" id="CAJOBC010000342">
    <property type="protein sequence ID" value="CAF3574097.1"/>
    <property type="molecule type" value="Genomic_DNA"/>
</dbReference>
<keyword evidence="4" id="KW-0539">Nucleus</keyword>
<feature type="compositionally biased region" description="Polar residues" evidence="6">
    <location>
        <begin position="1420"/>
        <end position="1446"/>
    </location>
</feature>
<dbReference type="InterPro" id="IPR001005">
    <property type="entry name" value="SANT/Myb"/>
</dbReference>
<feature type="compositionally biased region" description="Acidic residues" evidence="6">
    <location>
        <begin position="279"/>
        <end position="292"/>
    </location>
</feature>
<feature type="compositionally biased region" description="Low complexity" evidence="6">
    <location>
        <begin position="267"/>
        <end position="276"/>
    </location>
</feature>
<dbReference type="InterPro" id="IPR013087">
    <property type="entry name" value="Znf_C2H2_type"/>
</dbReference>
<feature type="region of interest" description="Disordered" evidence="6">
    <location>
        <begin position="543"/>
        <end position="567"/>
    </location>
</feature>
<feature type="compositionally biased region" description="Basic and acidic residues" evidence="6">
    <location>
        <begin position="366"/>
        <end position="378"/>
    </location>
</feature>
<feature type="domain" description="SANT" evidence="9">
    <location>
        <begin position="1841"/>
        <end position="1892"/>
    </location>
</feature>
<dbReference type="SUPFAM" id="SSF46689">
    <property type="entry name" value="Homeodomain-like"/>
    <property type="match status" value="1"/>
</dbReference>
<feature type="compositionally biased region" description="Polar residues" evidence="6">
    <location>
        <begin position="771"/>
        <end position="783"/>
    </location>
</feature>
<feature type="region of interest" description="Disordered" evidence="6">
    <location>
        <begin position="1135"/>
        <end position="1176"/>
    </location>
</feature>
<feature type="compositionally biased region" description="Low complexity" evidence="6">
    <location>
        <begin position="312"/>
        <end position="324"/>
    </location>
</feature>
<feature type="domain" description="ELM2" evidence="8">
    <location>
        <begin position="1732"/>
        <end position="1825"/>
    </location>
</feature>
<dbReference type="GO" id="GO:0005667">
    <property type="term" value="C:transcription regulator complex"/>
    <property type="evidence" value="ECO:0007669"/>
    <property type="project" value="TreeGrafter"/>
</dbReference>
<feature type="region of interest" description="Disordered" evidence="6">
    <location>
        <begin position="262"/>
        <end position="293"/>
    </location>
</feature>
<keyword evidence="2" id="KW-0805">Transcription regulation</keyword>
<keyword evidence="5" id="KW-0862">Zinc</keyword>
<dbReference type="PROSITE" id="PS50157">
    <property type="entry name" value="ZINC_FINGER_C2H2_2"/>
    <property type="match status" value="3"/>
</dbReference>
<evidence type="ECO:0000313" key="10">
    <source>
        <dbReference type="EMBL" id="CAF0789921.1"/>
    </source>
</evidence>
<dbReference type="Pfam" id="PF01448">
    <property type="entry name" value="ELM2"/>
    <property type="match status" value="1"/>
</dbReference>
<dbReference type="GO" id="GO:0003714">
    <property type="term" value="F:transcription corepressor activity"/>
    <property type="evidence" value="ECO:0007669"/>
    <property type="project" value="TreeGrafter"/>
</dbReference>
<dbReference type="PANTHER" id="PTHR16089:SF40">
    <property type="entry name" value="SUPPRESSOR OF ACTIVATED EGL-4 PROTEIN 1"/>
    <property type="match status" value="1"/>
</dbReference>
<dbReference type="OrthoDB" id="5977959at2759"/>
<dbReference type="GO" id="GO:0008270">
    <property type="term" value="F:zinc ion binding"/>
    <property type="evidence" value="ECO:0007669"/>
    <property type="project" value="UniProtKB-KW"/>
</dbReference>
<dbReference type="InterPro" id="IPR000949">
    <property type="entry name" value="ELM2_dom"/>
</dbReference>
<protein>
    <submittedName>
        <fullName evidence="10">Uncharacterized protein</fullName>
    </submittedName>
</protein>
<evidence type="ECO:0000256" key="3">
    <source>
        <dbReference type="ARBA" id="ARBA00023163"/>
    </source>
</evidence>
<evidence type="ECO:0000259" key="7">
    <source>
        <dbReference type="PROSITE" id="PS50157"/>
    </source>
</evidence>
<feature type="region of interest" description="Disordered" evidence="6">
    <location>
        <begin position="1894"/>
        <end position="1947"/>
    </location>
</feature>
<dbReference type="EMBL" id="CAJNOQ010000342">
    <property type="protein sequence ID" value="CAF0789921.1"/>
    <property type="molecule type" value="Genomic_DNA"/>
</dbReference>
<feature type="compositionally biased region" description="Basic and acidic residues" evidence="6">
    <location>
        <begin position="784"/>
        <end position="799"/>
    </location>
</feature>
<dbReference type="Proteomes" id="UP000663829">
    <property type="component" value="Unassembled WGS sequence"/>
</dbReference>
<feature type="compositionally biased region" description="Low complexity" evidence="6">
    <location>
        <begin position="837"/>
        <end position="852"/>
    </location>
</feature>
<sequence length="1993" mass="226243">MYTTQPLVGVNQQSSQQYGYINGSQTQQQQSSSGISNNSTDLFHTNHNVAFSTMRRSSRPKDLSIDLTIVDEQSSPYSASYVIQPHHQHIQQQQQMYAITVNTPFQSQQRTGSHTPHTYPFLTSHISSPNQQHTLINNTTAFTFPPPQSPVQRYNSVPASPNNSSNISIVTSPRHQKMALIQQSSTIQHSYNQQTQQSQIQLHSPLILNHTNSRASTPKTLNSNNNNSNIRLLATSQWSNNALNPLMVAHLHEHSINVNNDQKMHYNNTSNNNNRIDVNDDNNNNDDDDEDPSASIDALVADVDATSNAILQQKQKQQQQNQPQSASGVDQDKQSSQDQPHLSQTSPLYIRGHSQVLNTPPNPLALDDHPDNHPDNHLHLMQHQPVLSPSTCKSFQQSFNQSSPLHSAGFQLNNNETSSRSKSYFTFDASVTSNKTEQQTLNDTVFNTNKDLIKTLNNHHHSHGKTINNSDNEKDHYDNSLTTKKKPLMTNTDCMIENEQSKDTTTTPDMIVDRLLNENGTKVESISQRTTTTPVTVPIVVQKKTRKKMDPNRAKTSTPMTTNGSTQIKNPFQSLQNRHCCTYADCTKIFANKSALAKHKLTHSQDRRHKCEKCNKGFKRLDHLHGHMLTHEEDKPHKCKAPGCSRTYCDARSLKRHIENQHQDILAAIHEGGHDDYKQYLPETAYVKTKESSSNLQGDYSMDSNDSLRSTENLEQQQQQVDLGTGQKAGNKILPTYTFDEEKCVQCQLCKKTFKNGAALNGHMRLHGGFSTDNKPQSSQQLSDSKKRSTVTREDSDIKRRPKRKRPDESLNNKPTPPTLISHSFINCLTPDSAHCSSSTTPLSTTSVSPPLNKQQTKRPPLYRSVQIKSEEEDVNDDYLHNFTSIHSQQTFHPFTTRYDDKSRIRSVSSSVIERHALPAYAIKNPLSVQQQQDHHQITHQLNPTFKNRKQQPLSIQTQLSHHKDNDNMRNVQDYLTTHQSMDLLNHPSNNSRMMDNAMLPISNHNSPSPHRQQHCHTSHDDINHTIGLPGGLRFLSSEHQYNEKLRKSHSENKFLQMKSYSHDETQGNPLSHDDTQRNPLPQAIFCHHLYQQQHHDSQKKMYRQSSDNTFSSQNYGSHSIPLQQLQQHETNYAKKQNNSGNNKTKHHHTHHHQPSQNSSLTFHQYSHPSHADAYPTSLLHAPQHSTTNLHADVILRNQITNHNHNNKTDNSAIFGVLNYITPSQMQQAATIQQQNPFNQIKPERRYLPLPHQLLTDLIPLQEHLKPNQSHSPSPHEQHMFYHLNDNNDFHRTPSTSPYRLQPSPYAVSSSSLTPQRIVLSPRSIDHQQTQAQRTHSQNDKSLACSTTNTPQHSPLSDHHSPYDPQQSVSDHNSDMTTPIHQHTSPAPVSSSSSSHRSSPPLSCIVPKKRKYTLPMDDINSPTNTCSAQTKSDNESNSNRQSNPLKTITLRKKNNSVSYSTSTFEPVIDTIVAPNSVHNIETTFAIDSIPSLLTTNSEEKEDEKTNEADMRIEVENVTAEDNEKSCQKENSLIVLKVVPDIDEKPLTCDISVGANNEQKRDRETNVCKQLLGFLISSTSSSDKTPSSNASSHISSSSSNGKHFQYDRVPSITVTTSRTMTNEPYHRLLSQPLGSPSFLWPSQTSQLRRQQSSIPYTPPPMLSPYRKGPGLYYHVFSATPTAASTPTTMFPQAGQQLFTSMTNKPILSEFNKQEYDELIPTPKSDVSIQDLLPRINVGEQYQVNIPECNPNDLSVYDDNLDELLFSPYNMPNINEELFDRFGLLINKNVLCPISTTASYPLELIYMLLYEFDGDIEMTYLALLEGKTTKIKKCRPIHTYKFAECEIWTKQEINLYNQSIVKHEKNFELVSKDIGTKSVKQCIEYYYIPKKQLNSSTSTTKRKRQTKTLKCSSNPSQQKHHNLKNNLIDDTSSSSSTTISDNNRMDEENNNETNFLCKIDNCQMKFDTERSYRAHRNEHRRCKLNVLPTKQTNYN</sequence>
<proteinExistence type="predicted"/>
<accession>A0A813RZE5</accession>
<feature type="region of interest" description="Disordered" evidence="6">
    <location>
        <begin position="1286"/>
        <end position="1313"/>
    </location>
</feature>
<dbReference type="Pfam" id="PF00096">
    <property type="entry name" value="zf-C2H2"/>
    <property type="match status" value="1"/>
</dbReference>
<keyword evidence="5" id="KW-0479">Metal-binding</keyword>
<evidence type="ECO:0000256" key="5">
    <source>
        <dbReference type="PROSITE-ProRule" id="PRU00042"/>
    </source>
</evidence>
<feature type="region of interest" description="Disordered" evidence="6">
    <location>
        <begin position="1578"/>
        <end position="1601"/>
    </location>
</feature>
<feature type="region of interest" description="Disordered" evidence="6">
    <location>
        <begin position="312"/>
        <end position="379"/>
    </location>
</feature>
<feature type="compositionally biased region" description="Polar residues" evidence="6">
    <location>
        <begin position="692"/>
        <end position="715"/>
    </location>
</feature>
<feature type="domain" description="C2H2-type" evidence="7">
    <location>
        <begin position="579"/>
        <end position="608"/>
    </location>
</feature>
<dbReference type="PROSITE" id="PS51293">
    <property type="entry name" value="SANT"/>
    <property type="match status" value="1"/>
</dbReference>
<feature type="compositionally biased region" description="Basic residues" evidence="6">
    <location>
        <begin position="1144"/>
        <end position="1154"/>
    </location>
</feature>
<dbReference type="SMART" id="SM00717">
    <property type="entry name" value="SANT"/>
    <property type="match status" value="1"/>
</dbReference>
<feature type="domain" description="C2H2-type" evidence="7">
    <location>
        <begin position="609"/>
        <end position="636"/>
    </location>
</feature>
<dbReference type="Gene3D" id="3.30.160.60">
    <property type="entry name" value="Classic Zinc Finger"/>
    <property type="match status" value="4"/>
</dbReference>
<dbReference type="SMART" id="SM00355">
    <property type="entry name" value="ZnF_C2H2"/>
    <property type="match status" value="5"/>
</dbReference>
<reference evidence="10" key="1">
    <citation type="submission" date="2021-02" db="EMBL/GenBank/DDBJ databases">
        <authorList>
            <person name="Nowell W R."/>
        </authorList>
    </citation>
    <scope>NUCLEOTIDE SEQUENCE</scope>
</reference>
<evidence type="ECO:0000259" key="8">
    <source>
        <dbReference type="PROSITE" id="PS51156"/>
    </source>
</evidence>
<evidence type="ECO:0000313" key="11">
    <source>
        <dbReference type="EMBL" id="CAF3574097.1"/>
    </source>
</evidence>
<dbReference type="PROSITE" id="PS51156">
    <property type="entry name" value="ELM2"/>
    <property type="match status" value="1"/>
</dbReference>
<dbReference type="PANTHER" id="PTHR16089">
    <property type="entry name" value="REST COREPRESSOR COREST PROTEIN-RELATED"/>
    <property type="match status" value="1"/>
</dbReference>
<feature type="compositionally biased region" description="Polar residues" evidence="6">
    <location>
        <begin position="1104"/>
        <end position="1118"/>
    </location>
</feature>
<keyword evidence="12" id="KW-1185">Reference proteome</keyword>
<feature type="compositionally biased region" description="Low complexity" evidence="6">
    <location>
        <begin position="1385"/>
        <end position="1403"/>
    </location>
</feature>
<feature type="region of interest" description="Disordered" evidence="6">
    <location>
        <begin position="766"/>
        <end position="824"/>
    </location>
</feature>
<feature type="region of interest" description="Disordered" evidence="6">
    <location>
        <begin position="1092"/>
        <end position="1118"/>
    </location>
</feature>
<dbReference type="GO" id="GO:0000118">
    <property type="term" value="C:histone deacetylase complex"/>
    <property type="evidence" value="ECO:0007669"/>
    <property type="project" value="TreeGrafter"/>
</dbReference>
<feature type="compositionally biased region" description="Low complexity" evidence="6">
    <location>
        <begin position="1926"/>
        <end position="1940"/>
    </location>
</feature>
<feature type="region of interest" description="Disordered" evidence="6">
    <location>
        <begin position="22"/>
        <end position="41"/>
    </location>
</feature>
<dbReference type="SUPFAM" id="SSF57667">
    <property type="entry name" value="beta-beta-alpha zinc fingers"/>
    <property type="match status" value="2"/>
</dbReference>
<feature type="compositionally biased region" description="Low complexity" evidence="6">
    <location>
        <begin position="22"/>
        <end position="40"/>
    </location>
</feature>
<dbReference type="SMART" id="SM01189">
    <property type="entry name" value="ELM2"/>
    <property type="match status" value="1"/>
</dbReference>
<feature type="compositionally biased region" description="Low complexity" evidence="6">
    <location>
        <begin position="1578"/>
        <end position="1598"/>
    </location>
</feature>
<evidence type="ECO:0000256" key="1">
    <source>
        <dbReference type="ARBA" id="ARBA00004123"/>
    </source>
</evidence>
<evidence type="ECO:0000313" key="12">
    <source>
        <dbReference type="Proteomes" id="UP000663829"/>
    </source>
</evidence>
<name>A0A813RZE5_9BILA</name>
<feature type="compositionally biased region" description="Polar residues" evidence="6">
    <location>
        <begin position="812"/>
        <end position="824"/>
    </location>
</feature>
<feature type="compositionally biased region" description="Polar residues" evidence="6">
    <location>
        <begin position="554"/>
        <end position="567"/>
    </location>
</feature>
<keyword evidence="3" id="KW-0804">Transcription</keyword>
<feature type="domain" description="C2H2-type" evidence="7">
    <location>
        <begin position="745"/>
        <end position="772"/>
    </location>
</feature>
<feature type="region of interest" description="Disordered" evidence="6">
    <location>
        <begin position="1325"/>
        <end position="1447"/>
    </location>
</feature>
<comment type="caution">
    <text evidence="10">The sequence shown here is derived from an EMBL/GenBank/DDBJ whole genome shotgun (WGS) entry which is preliminary data.</text>
</comment>
<dbReference type="InterPro" id="IPR036236">
    <property type="entry name" value="Znf_C2H2_sf"/>
</dbReference>
<keyword evidence="5" id="KW-0863">Zinc-finger</keyword>
<organism evidence="10 12">
    <name type="scientific">Didymodactylos carnosus</name>
    <dbReference type="NCBI Taxonomy" id="1234261"/>
    <lineage>
        <taxon>Eukaryota</taxon>
        <taxon>Metazoa</taxon>
        <taxon>Spiralia</taxon>
        <taxon>Gnathifera</taxon>
        <taxon>Rotifera</taxon>
        <taxon>Eurotatoria</taxon>
        <taxon>Bdelloidea</taxon>
        <taxon>Philodinida</taxon>
        <taxon>Philodinidae</taxon>
        <taxon>Didymodactylos</taxon>
    </lineage>
</organism>
<feature type="compositionally biased region" description="Polar residues" evidence="6">
    <location>
        <begin position="1327"/>
        <end position="1355"/>
    </location>
</feature>
<feature type="region of interest" description="Disordered" evidence="6">
    <location>
        <begin position="837"/>
        <end position="861"/>
    </location>
</feature>
<dbReference type="InterPro" id="IPR009057">
    <property type="entry name" value="Homeodomain-like_sf"/>
</dbReference>
<gene>
    <name evidence="10" type="ORF">GPM918_LOCUS2944</name>
    <name evidence="11" type="ORF">SRO942_LOCUS2944</name>
</gene>
<dbReference type="InterPro" id="IPR051066">
    <property type="entry name" value="Trans_reg/Corepressor"/>
</dbReference>